<dbReference type="OMA" id="THRWIDI"/>
<feature type="domain" description="Integrase catalytic" evidence="3">
    <location>
        <begin position="69"/>
        <end position="244"/>
    </location>
</feature>
<feature type="compositionally biased region" description="Basic residues" evidence="1">
    <location>
        <begin position="1"/>
        <end position="19"/>
    </location>
</feature>
<dbReference type="EnsemblMetazoa" id="XM_021058799.1">
    <property type="protein sequence ID" value="XP_020914458.1"/>
    <property type="gene ID" value="LOC110252039"/>
</dbReference>
<protein>
    <submittedName>
        <fullName evidence="4">Uncharacterized protein</fullName>
    </submittedName>
</protein>
<dbReference type="Gene3D" id="2.40.50.40">
    <property type="match status" value="1"/>
</dbReference>
<accession>A0A913Y4W2</accession>
<feature type="region of interest" description="Disordered" evidence="1">
    <location>
        <begin position="1"/>
        <end position="27"/>
    </location>
</feature>
<dbReference type="InterPro" id="IPR000953">
    <property type="entry name" value="Chromo/chromo_shadow_dom"/>
</dbReference>
<evidence type="ECO:0000259" key="3">
    <source>
        <dbReference type="PROSITE" id="PS50994"/>
    </source>
</evidence>
<dbReference type="SUPFAM" id="SSF53098">
    <property type="entry name" value="Ribonuclease H-like"/>
    <property type="match status" value="1"/>
</dbReference>
<dbReference type="PROSITE" id="PS50013">
    <property type="entry name" value="CHROMO_2"/>
    <property type="match status" value="1"/>
</dbReference>
<dbReference type="GO" id="GO:0015074">
    <property type="term" value="P:DNA integration"/>
    <property type="evidence" value="ECO:0007669"/>
    <property type="project" value="InterPro"/>
</dbReference>
<dbReference type="PANTHER" id="PTHR46585">
    <property type="entry name" value="INTEGRASE CORE DOMAIN CONTAINING PROTEIN"/>
    <property type="match status" value="1"/>
</dbReference>
<proteinExistence type="predicted"/>
<dbReference type="Pfam" id="PF00385">
    <property type="entry name" value="Chromo"/>
    <property type="match status" value="1"/>
</dbReference>
<reference evidence="4" key="1">
    <citation type="submission" date="2022-11" db="UniProtKB">
        <authorList>
            <consortium name="EnsemblMetazoa"/>
        </authorList>
    </citation>
    <scope>IDENTIFICATION</scope>
</reference>
<dbReference type="PANTHER" id="PTHR46585:SF1">
    <property type="entry name" value="CHROMO DOMAIN-CONTAINING PROTEIN"/>
    <property type="match status" value="1"/>
</dbReference>
<organism evidence="4 5">
    <name type="scientific">Exaiptasia diaphana</name>
    <name type="common">Tropical sea anemone</name>
    <name type="synonym">Aiptasia pulchella</name>
    <dbReference type="NCBI Taxonomy" id="2652724"/>
    <lineage>
        <taxon>Eukaryota</taxon>
        <taxon>Metazoa</taxon>
        <taxon>Cnidaria</taxon>
        <taxon>Anthozoa</taxon>
        <taxon>Hexacorallia</taxon>
        <taxon>Actiniaria</taxon>
        <taxon>Aiptasiidae</taxon>
        <taxon>Exaiptasia</taxon>
    </lineage>
</organism>
<dbReference type="Proteomes" id="UP000887567">
    <property type="component" value="Unplaced"/>
</dbReference>
<keyword evidence="5" id="KW-1185">Reference proteome</keyword>
<dbReference type="AlphaFoldDB" id="A0A913Y4W2"/>
<dbReference type="SMART" id="SM00298">
    <property type="entry name" value="CHROMO"/>
    <property type="match status" value="1"/>
</dbReference>
<dbReference type="SUPFAM" id="SSF54160">
    <property type="entry name" value="Chromo domain-like"/>
    <property type="match status" value="1"/>
</dbReference>
<dbReference type="InterPro" id="IPR023780">
    <property type="entry name" value="Chromo_domain"/>
</dbReference>
<dbReference type="GO" id="GO:0003676">
    <property type="term" value="F:nucleic acid binding"/>
    <property type="evidence" value="ECO:0007669"/>
    <property type="project" value="InterPro"/>
</dbReference>
<dbReference type="PROSITE" id="PS50994">
    <property type="entry name" value="INTEGRASE"/>
    <property type="match status" value="1"/>
</dbReference>
<dbReference type="KEGG" id="epa:110252039"/>
<dbReference type="Gene3D" id="3.30.420.10">
    <property type="entry name" value="Ribonuclease H-like superfamily/Ribonuclease H"/>
    <property type="match status" value="1"/>
</dbReference>
<dbReference type="RefSeq" id="XP_020914458.1">
    <property type="nucleotide sequence ID" value="XM_021058799.1"/>
</dbReference>
<dbReference type="InterPro" id="IPR012337">
    <property type="entry name" value="RNaseH-like_sf"/>
</dbReference>
<evidence type="ECO:0000256" key="1">
    <source>
        <dbReference type="SAM" id="MobiDB-lite"/>
    </source>
</evidence>
<name>A0A913Y4W2_EXADI</name>
<dbReference type="GeneID" id="110252039"/>
<feature type="domain" description="Chromo" evidence="2">
    <location>
        <begin position="338"/>
        <end position="380"/>
    </location>
</feature>
<dbReference type="CDD" id="cd00024">
    <property type="entry name" value="CD_CSD"/>
    <property type="match status" value="1"/>
</dbReference>
<dbReference type="OrthoDB" id="5984733at2759"/>
<evidence type="ECO:0000313" key="4">
    <source>
        <dbReference type="EnsemblMetazoa" id="XP_020914458.1"/>
    </source>
</evidence>
<dbReference type="InterPro" id="IPR016197">
    <property type="entry name" value="Chromo-like_dom_sf"/>
</dbReference>
<evidence type="ECO:0000313" key="5">
    <source>
        <dbReference type="Proteomes" id="UP000887567"/>
    </source>
</evidence>
<evidence type="ECO:0000259" key="2">
    <source>
        <dbReference type="PROSITE" id="PS50013"/>
    </source>
</evidence>
<dbReference type="InterPro" id="IPR001584">
    <property type="entry name" value="Integrase_cat-core"/>
</dbReference>
<dbReference type="Pfam" id="PF00665">
    <property type="entry name" value="rve"/>
    <property type="match status" value="1"/>
</dbReference>
<sequence>MAPRKKKTNWTRARKKKKKSPSDILQETFYDPQAPAGYAGADQVRRQARRSGVKPQQVDQWLRRQPGYTLHRPVRRRFVRRRVRVDGLDEQWQADLADVRKLSQANDGNEYLLIALDVLSRYAFVRPIKKKNAATVARAFEDIFEESGRQPDALQTDEGTEFLNSTLRGVLKERGIRHFVVYGDTKTQIVERFIRTFKNRMWRYFTAHNTHRYMDILQDLVKGYNAGFHRSIQRSPDSVTHANAQDVWRHLYAEPEKPKKRRRRYRFKPGDQVRLSKKAEAFKKGYTPGWTEEIFVVQRRVPGWPPLYKIKEWDGTPLSGLFYESELQPVTVDETDTFRVEEVIRRRRATRTRPAEVLVKWRGWPDKYNSWIPESNVQET</sequence>
<dbReference type="InterPro" id="IPR036397">
    <property type="entry name" value="RNaseH_sf"/>
</dbReference>